<evidence type="ECO:0000313" key="3">
    <source>
        <dbReference type="Proteomes" id="UP001465976"/>
    </source>
</evidence>
<accession>A0ABR3FQ95</accession>
<organism evidence="2 3">
    <name type="scientific">Marasmius crinis-equi</name>
    <dbReference type="NCBI Taxonomy" id="585013"/>
    <lineage>
        <taxon>Eukaryota</taxon>
        <taxon>Fungi</taxon>
        <taxon>Dikarya</taxon>
        <taxon>Basidiomycota</taxon>
        <taxon>Agaricomycotina</taxon>
        <taxon>Agaricomycetes</taxon>
        <taxon>Agaricomycetidae</taxon>
        <taxon>Agaricales</taxon>
        <taxon>Marasmiineae</taxon>
        <taxon>Marasmiaceae</taxon>
        <taxon>Marasmius</taxon>
    </lineage>
</organism>
<feature type="compositionally biased region" description="Basic and acidic residues" evidence="1">
    <location>
        <begin position="172"/>
        <end position="182"/>
    </location>
</feature>
<protein>
    <submittedName>
        <fullName evidence="2">Uncharacterized protein</fullName>
    </submittedName>
</protein>
<sequence length="220" mass="24578">MWIGASWDPAYYDCVHDYFHLKGYGLDGQQYAQDHNYPELVTGNPHEAQIVKYNEPFPSASEDYTDGKARAVTRLTLGGAAQHFQHHGLLRLTSTLSAVTAQTKNSSLPNKQAPLSSREGQKHIITPETLGSRVIKPASSSMRQEQKDSPAILAWRTNTSQTNKHVAPGKQESSKDGIDPARRISTRQTHKIASPRKKEDQSGMLFFNEGYKLNPTNFTR</sequence>
<gene>
    <name evidence="2" type="ORF">V5O48_004557</name>
</gene>
<keyword evidence="3" id="KW-1185">Reference proteome</keyword>
<feature type="compositionally biased region" description="Basic residues" evidence="1">
    <location>
        <begin position="184"/>
        <end position="195"/>
    </location>
</feature>
<dbReference type="Proteomes" id="UP001465976">
    <property type="component" value="Unassembled WGS sequence"/>
</dbReference>
<evidence type="ECO:0000313" key="2">
    <source>
        <dbReference type="EMBL" id="KAL0577429.1"/>
    </source>
</evidence>
<proteinExistence type="predicted"/>
<feature type="region of interest" description="Disordered" evidence="1">
    <location>
        <begin position="159"/>
        <end position="201"/>
    </location>
</feature>
<reference evidence="2 3" key="1">
    <citation type="submission" date="2024-02" db="EMBL/GenBank/DDBJ databases">
        <title>A draft genome for the cacao thread blight pathogen Marasmius crinis-equi.</title>
        <authorList>
            <person name="Cohen S.P."/>
            <person name="Baruah I.K."/>
            <person name="Amoako-Attah I."/>
            <person name="Bukari Y."/>
            <person name="Meinhardt L.W."/>
            <person name="Bailey B.A."/>
        </authorList>
    </citation>
    <scope>NUCLEOTIDE SEQUENCE [LARGE SCALE GENOMIC DNA]</scope>
    <source>
        <strain evidence="2 3">GH-76</strain>
    </source>
</reference>
<comment type="caution">
    <text evidence="2">The sequence shown here is derived from an EMBL/GenBank/DDBJ whole genome shotgun (WGS) entry which is preliminary data.</text>
</comment>
<dbReference type="EMBL" id="JBAHYK010000156">
    <property type="protein sequence ID" value="KAL0577429.1"/>
    <property type="molecule type" value="Genomic_DNA"/>
</dbReference>
<evidence type="ECO:0000256" key="1">
    <source>
        <dbReference type="SAM" id="MobiDB-lite"/>
    </source>
</evidence>
<name>A0ABR3FQ95_9AGAR</name>